<feature type="domain" description="Exonuclease" evidence="6">
    <location>
        <begin position="491"/>
        <end position="661"/>
    </location>
</feature>
<dbReference type="GO" id="GO:0003887">
    <property type="term" value="F:DNA-directed DNA polymerase activity"/>
    <property type="evidence" value="ECO:0007669"/>
    <property type="project" value="UniProtKB-EC"/>
</dbReference>
<dbReference type="CDD" id="cd06127">
    <property type="entry name" value="DEDDh"/>
    <property type="match status" value="1"/>
</dbReference>
<feature type="transmembrane region" description="Helical" evidence="5">
    <location>
        <begin position="44"/>
        <end position="66"/>
    </location>
</feature>
<keyword evidence="5" id="KW-0472">Membrane</keyword>
<keyword evidence="5" id="KW-0812">Transmembrane</keyword>
<dbReference type="EC" id="2.7.7.7" evidence="1"/>
<keyword evidence="7" id="KW-0808">Transferase</keyword>
<dbReference type="RefSeq" id="WP_085893113.1">
    <property type="nucleotide sequence ID" value="NZ_FWFL01000007.1"/>
</dbReference>
<dbReference type="InterPro" id="IPR013520">
    <property type="entry name" value="Ribonucl_H"/>
</dbReference>
<dbReference type="GO" id="GO:0005829">
    <property type="term" value="C:cytosol"/>
    <property type="evidence" value="ECO:0007669"/>
    <property type="project" value="TreeGrafter"/>
</dbReference>
<dbReference type="GO" id="GO:0045004">
    <property type="term" value="P:DNA replication proofreading"/>
    <property type="evidence" value="ECO:0007669"/>
    <property type="project" value="TreeGrafter"/>
</dbReference>
<keyword evidence="8" id="KW-1185">Reference proteome</keyword>
<dbReference type="Gene3D" id="3.30.420.10">
    <property type="entry name" value="Ribonuclease H-like superfamily/Ribonuclease H"/>
    <property type="match status" value="1"/>
</dbReference>
<sequence length="686" mass="74710">MAERFGLRLRFALFFAALALGGSIAICGGLWLGYTRMGGPVEGYVTAGIVAGFGLLGLAAWVGLLFDENVAKPILALASELNTRARAGVDADIDEKQARYLGALAPAVSTIHDALSEARAAQEHAVALETARINREKALFETLLHDLAEGAVVLTPDNRVMLYNRVAQQLLGALGLDRRIQAFLRPEPLEHALKRMESKYARGQIEAESFLAASADGSRFFLARISPVISDEERLGHVLIFHDATEDLQVHAERDHLFNTMLEQVRRPAAALSAVLDVLQEDGDMPAKTRATFNAAMREEVDRLFTCLSDTGPRYGSAASRHWPMTEVAAEDIFDALRARGITKLDSVGGSQFMRCDGFAIVGLLALVLNGLAKSETRHDITLKAEPHDHEVWLTIIWNGEETPDGLIDAWVQQPISGGYGQYTGRDVLDGHRTEIWSEIQADGHRIVLPLVAAGEPVLSASEARPEFYDFNLPAVALDDDMADRPLSELSFVVFDTETTGLSPSNGDEIVQIAGVRIVNGRLLRGEVFETLVNPGRPIPAATTAVHHITDDMVVDAPGISEAGKRFHDFCQDSVLVAHNAPFDLAFLRLKEQQIGRKFSQPVLCTVLLSAALFEHTGSHTLDALAGRFGVSIAPELRHTALGDAVATAEVFQQMLKVMQGEGIGTLRQAIAAERRMTQIRKAQNY</sequence>
<keyword evidence="7" id="KW-0548">Nucleotidyltransferase</keyword>
<dbReference type="GO" id="GO:0003677">
    <property type="term" value="F:DNA binding"/>
    <property type="evidence" value="ECO:0007669"/>
    <property type="project" value="InterPro"/>
</dbReference>
<evidence type="ECO:0000256" key="4">
    <source>
        <dbReference type="ARBA" id="ARBA00049244"/>
    </source>
</evidence>
<comment type="subunit">
    <text evidence="3">DNA polymerase III contains a core (composed of alpha, epsilon and theta chains) that associates with a tau subunit. This core dimerizes to form the POLIII' complex. PolIII' associates with the gamma complex (composed of gamma, delta, delta', psi and chi chains) and with the beta chain to form the complete DNA polymerase III complex.</text>
</comment>
<dbReference type="InterPro" id="IPR035965">
    <property type="entry name" value="PAS-like_dom_sf"/>
</dbReference>
<dbReference type="OrthoDB" id="9804290at2"/>
<dbReference type="GO" id="GO:0008408">
    <property type="term" value="F:3'-5' exonuclease activity"/>
    <property type="evidence" value="ECO:0007669"/>
    <property type="project" value="TreeGrafter"/>
</dbReference>
<feature type="transmembrane region" description="Helical" evidence="5">
    <location>
        <begin position="12"/>
        <end position="32"/>
    </location>
</feature>
<evidence type="ECO:0000259" key="6">
    <source>
        <dbReference type="SMART" id="SM00479"/>
    </source>
</evidence>
<comment type="function">
    <text evidence="2">DNA polymerase III is a complex, multichain enzyme responsible for most of the replicative synthesis in bacteria. The epsilon subunit contain the editing function and is a proofreading 3'-5' exonuclease.</text>
</comment>
<dbReference type="EMBL" id="FWFL01000007">
    <property type="protein sequence ID" value="SLN54381.1"/>
    <property type="molecule type" value="Genomic_DNA"/>
</dbReference>
<comment type="catalytic activity">
    <reaction evidence="4">
        <text>DNA(n) + a 2'-deoxyribonucleoside 5'-triphosphate = DNA(n+1) + diphosphate</text>
        <dbReference type="Rhea" id="RHEA:22508"/>
        <dbReference type="Rhea" id="RHEA-COMP:17339"/>
        <dbReference type="Rhea" id="RHEA-COMP:17340"/>
        <dbReference type="ChEBI" id="CHEBI:33019"/>
        <dbReference type="ChEBI" id="CHEBI:61560"/>
        <dbReference type="ChEBI" id="CHEBI:173112"/>
        <dbReference type="EC" id="2.7.7.7"/>
    </reaction>
</comment>
<dbReference type="SMART" id="SM00479">
    <property type="entry name" value="EXOIII"/>
    <property type="match status" value="1"/>
</dbReference>
<accession>A0A1Y5T569</accession>
<dbReference type="Gene3D" id="3.30.450.20">
    <property type="entry name" value="PAS domain"/>
    <property type="match status" value="1"/>
</dbReference>
<dbReference type="InterPro" id="IPR036397">
    <property type="entry name" value="RNaseH_sf"/>
</dbReference>
<dbReference type="InterPro" id="IPR006054">
    <property type="entry name" value="DnaQ"/>
</dbReference>
<dbReference type="PANTHER" id="PTHR30231:SF41">
    <property type="entry name" value="DNA POLYMERASE III SUBUNIT EPSILON"/>
    <property type="match status" value="1"/>
</dbReference>
<proteinExistence type="predicted"/>
<dbReference type="SUPFAM" id="SSF55785">
    <property type="entry name" value="PYP-like sensor domain (PAS domain)"/>
    <property type="match status" value="1"/>
</dbReference>
<evidence type="ECO:0000313" key="8">
    <source>
        <dbReference type="Proteomes" id="UP000193827"/>
    </source>
</evidence>
<evidence type="ECO:0000256" key="1">
    <source>
        <dbReference type="ARBA" id="ARBA00012417"/>
    </source>
</evidence>
<organism evidence="7 8">
    <name type="scientific">Roseovarius litorisediminis</name>
    <dbReference type="NCBI Taxonomy" id="1312363"/>
    <lineage>
        <taxon>Bacteria</taxon>
        <taxon>Pseudomonadati</taxon>
        <taxon>Pseudomonadota</taxon>
        <taxon>Alphaproteobacteria</taxon>
        <taxon>Rhodobacterales</taxon>
        <taxon>Roseobacteraceae</taxon>
        <taxon>Roseovarius</taxon>
    </lineage>
</organism>
<dbReference type="PANTHER" id="PTHR30231">
    <property type="entry name" value="DNA POLYMERASE III SUBUNIT EPSILON"/>
    <property type="match status" value="1"/>
</dbReference>
<evidence type="ECO:0000313" key="7">
    <source>
        <dbReference type="EMBL" id="SLN54381.1"/>
    </source>
</evidence>
<evidence type="ECO:0000256" key="5">
    <source>
        <dbReference type="SAM" id="Phobius"/>
    </source>
</evidence>
<keyword evidence="5" id="KW-1133">Transmembrane helix</keyword>
<dbReference type="InterPro" id="IPR012337">
    <property type="entry name" value="RNaseH-like_sf"/>
</dbReference>
<dbReference type="AlphaFoldDB" id="A0A1Y5T569"/>
<dbReference type="Proteomes" id="UP000193827">
    <property type="component" value="Unassembled WGS sequence"/>
</dbReference>
<dbReference type="NCBIfam" id="TIGR00573">
    <property type="entry name" value="dnaq"/>
    <property type="match status" value="1"/>
</dbReference>
<reference evidence="7 8" key="1">
    <citation type="submission" date="2017-03" db="EMBL/GenBank/DDBJ databases">
        <authorList>
            <person name="Afonso C.L."/>
            <person name="Miller P.J."/>
            <person name="Scott M.A."/>
            <person name="Spackman E."/>
            <person name="Goraichik I."/>
            <person name="Dimitrov K.M."/>
            <person name="Suarez D.L."/>
            <person name="Swayne D.E."/>
        </authorList>
    </citation>
    <scope>NUCLEOTIDE SEQUENCE [LARGE SCALE GENOMIC DNA]</scope>
    <source>
        <strain evidence="7 8">CECT 8287</strain>
    </source>
</reference>
<evidence type="ECO:0000256" key="2">
    <source>
        <dbReference type="ARBA" id="ARBA00025483"/>
    </source>
</evidence>
<protein>
    <recommendedName>
        <fullName evidence="1">DNA-directed DNA polymerase</fullName>
        <ecNumber evidence="1">2.7.7.7</ecNumber>
    </recommendedName>
</protein>
<gene>
    <name evidence="7" type="primary">polC</name>
    <name evidence="7" type="ORF">PEL8287_02892</name>
</gene>
<evidence type="ECO:0000256" key="3">
    <source>
        <dbReference type="ARBA" id="ARBA00026073"/>
    </source>
</evidence>
<dbReference type="SUPFAM" id="SSF53098">
    <property type="entry name" value="Ribonuclease H-like"/>
    <property type="match status" value="1"/>
</dbReference>
<name>A0A1Y5T569_9RHOB</name>
<dbReference type="FunFam" id="3.30.420.10:FF:000045">
    <property type="entry name" value="3'-5' exonuclease DinG"/>
    <property type="match status" value="1"/>
</dbReference>
<dbReference type="Pfam" id="PF00929">
    <property type="entry name" value="RNase_T"/>
    <property type="match status" value="1"/>
</dbReference>